<dbReference type="PANTHER" id="PTHR31339:SF9">
    <property type="entry name" value="PLASMIN AND FIBRONECTIN-BINDING PROTEIN A"/>
    <property type="match status" value="1"/>
</dbReference>
<comment type="similarity">
    <text evidence="1 4">Belongs to the glycosyl hydrolase 28 family.</text>
</comment>
<name>A0A504IYD3_9FLAO</name>
<keyword evidence="2 4" id="KW-0378">Hydrolase</keyword>
<dbReference type="EMBL" id="VFWZ01000011">
    <property type="protein sequence ID" value="TPN81202.1"/>
    <property type="molecule type" value="Genomic_DNA"/>
</dbReference>
<dbReference type="GO" id="GO:0005975">
    <property type="term" value="P:carbohydrate metabolic process"/>
    <property type="evidence" value="ECO:0007669"/>
    <property type="project" value="InterPro"/>
</dbReference>
<organism evidence="5 6">
    <name type="scientific">Aquimarina algicola</name>
    <dbReference type="NCBI Taxonomy" id="2589995"/>
    <lineage>
        <taxon>Bacteria</taxon>
        <taxon>Pseudomonadati</taxon>
        <taxon>Bacteroidota</taxon>
        <taxon>Flavobacteriia</taxon>
        <taxon>Flavobacteriales</taxon>
        <taxon>Flavobacteriaceae</taxon>
        <taxon>Aquimarina</taxon>
    </lineage>
</organism>
<dbReference type="InterPro" id="IPR012334">
    <property type="entry name" value="Pectin_lyas_fold"/>
</dbReference>
<dbReference type="Gene3D" id="2.160.20.10">
    <property type="entry name" value="Single-stranded right-handed beta-helix, Pectin lyase-like"/>
    <property type="match status" value="1"/>
</dbReference>
<evidence type="ECO:0000313" key="5">
    <source>
        <dbReference type="EMBL" id="TPN81202.1"/>
    </source>
</evidence>
<evidence type="ECO:0000256" key="3">
    <source>
        <dbReference type="ARBA" id="ARBA00023295"/>
    </source>
</evidence>
<dbReference type="InterPro" id="IPR051801">
    <property type="entry name" value="GH28_Enzymes"/>
</dbReference>
<dbReference type="SUPFAM" id="SSF51126">
    <property type="entry name" value="Pectin lyase-like"/>
    <property type="match status" value="1"/>
</dbReference>
<keyword evidence="3 4" id="KW-0326">Glycosidase</keyword>
<evidence type="ECO:0000256" key="2">
    <source>
        <dbReference type="ARBA" id="ARBA00022801"/>
    </source>
</evidence>
<dbReference type="InterPro" id="IPR011050">
    <property type="entry name" value="Pectin_lyase_fold/virulence"/>
</dbReference>
<evidence type="ECO:0000256" key="1">
    <source>
        <dbReference type="ARBA" id="ARBA00008834"/>
    </source>
</evidence>
<dbReference type="PANTHER" id="PTHR31339">
    <property type="entry name" value="PECTIN LYASE-RELATED"/>
    <property type="match status" value="1"/>
</dbReference>
<sequence>MNINIIALPYKIRNNKIARYFLKVIAVTILISCNGNKPKHDFNETYAKAKIDTAWSDTLPKILEQIVPPTFKDTTYLISDTLNFRKTINTLIDQVSETGGGTISVTSGMYTVRGSIFMKSNVNLHFSEGAILNFSPNPEDYLPVVKTRWEGTFIKNYSPLIYAIGQENLAITGKGVIDGHCEKIWASWKQKQNPDKIRARQMGNDKVPLEKRVFGKGHFLRPAGIQFIECKNILLEDFTIKSTPFWTINPILSENITVSNLTILQGTTNDDGVDPESSKNVLIKDCIINTHDDCIAIKAGRDQDGWPYPPSENIIIRNNELTNVVGSGFCIGSEMSAGVRNVFFENNTLKGGDKHAFQFKSNPDRGGFIKEIYIRNVEVVTPVKYGFEFTTDYKGWRGNTFFTQYSDFYFQNIKMVEAQEVAIKITGRREEPIKKIYLENVAFGKSPNPFETEYLEDVILNNVKVKDVPISKQQ</sequence>
<keyword evidence="6" id="KW-1185">Reference proteome</keyword>
<gene>
    <name evidence="5" type="ORF">FHK87_24775</name>
</gene>
<dbReference type="Pfam" id="PF00295">
    <property type="entry name" value="Glyco_hydro_28"/>
    <property type="match status" value="1"/>
</dbReference>
<protein>
    <submittedName>
        <fullName evidence="5">Glycoside hydrolase family 28 protein</fullName>
    </submittedName>
</protein>
<reference evidence="5 6" key="1">
    <citation type="submission" date="2019-06" db="EMBL/GenBank/DDBJ databases">
        <authorList>
            <person name="Meng X."/>
        </authorList>
    </citation>
    <scope>NUCLEOTIDE SEQUENCE [LARGE SCALE GENOMIC DNA]</scope>
    <source>
        <strain evidence="5 6">M625</strain>
    </source>
</reference>
<evidence type="ECO:0000256" key="4">
    <source>
        <dbReference type="RuleBase" id="RU361169"/>
    </source>
</evidence>
<dbReference type="RefSeq" id="WP_140597576.1">
    <property type="nucleotide sequence ID" value="NZ_VFWZ01000011.1"/>
</dbReference>
<dbReference type="InterPro" id="IPR006626">
    <property type="entry name" value="PbH1"/>
</dbReference>
<comment type="caution">
    <text evidence="5">The sequence shown here is derived from an EMBL/GenBank/DDBJ whole genome shotgun (WGS) entry which is preliminary data.</text>
</comment>
<proteinExistence type="inferred from homology"/>
<dbReference type="SMART" id="SM00710">
    <property type="entry name" value="PbH1"/>
    <property type="match status" value="5"/>
</dbReference>
<dbReference type="GO" id="GO:0004650">
    <property type="term" value="F:polygalacturonase activity"/>
    <property type="evidence" value="ECO:0007669"/>
    <property type="project" value="InterPro"/>
</dbReference>
<dbReference type="Proteomes" id="UP000315540">
    <property type="component" value="Unassembled WGS sequence"/>
</dbReference>
<accession>A0A504IYD3</accession>
<dbReference type="OrthoDB" id="9795222at2"/>
<dbReference type="AlphaFoldDB" id="A0A504IYD3"/>
<evidence type="ECO:0000313" key="6">
    <source>
        <dbReference type="Proteomes" id="UP000315540"/>
    </source>
</evidence>
<dbReference type="InterPro" id="IPR000743">
    <property type="entry name" value="Glyco_hydro_28"/>
</dbReference>